<evidence type="ECO:0000313" key="3">
    <source>
        <dbReference type="EMBL" id="DAZ94230.1"/>
    </source>
</evidence>
<accession>A0AAV2YJJ1</accession>
<evidence type="ECO:0000256" key="1">
    <source>
        <dbReference type="SAM" id="Coils"/>
    </source>
</evidence>
<feature type="region of interest" description="Disordered" evidence="2">
    <location>
        <begin position="764"/>
        <end position="826"/>
    </location>
</feature>
<keyword evidence="4" id="KW-1185">Reference proteome</keyword>
<reference evidence="3" key="1">
    <citation type="submission" date="2022-11" db="EMBL/GenBank/DDBJ databases">
        <authorList>
            <person name="Morgan W.R."/>
            <person name="Tartar A."/>
        </authorList>
    </citation>
    <scope>NUCLEOTIDE SEQUENCE</scope>
    <source>
        <strain evidence="3">ARSEF 373</strain>
    </source>
</reference>
<dbReference type="AlphaFoldDB" id="A0AAV2YJJ1"/>
<protein>
    <submittedName>
        <fullName evidence="3">Uncharacterized protein</fullName>
    </submittedName>
</protein>
<feature type="compositionally biased region" description="Polar residues" evidence="2">
    <location>
        <begin position="302"/>
        <end position="321"/>
    </location>
</feature>
<dbReference type="Proteomes" id="UP001146120">
    <property type="component" value="Unassembled WGS sequence"/>
</dbReference>
<reference evidence="3" key="2">
    <citation type="journal article" date="2023" name="Microbiol Resour">
        <title>Decontamination and Annotation of the Draft Genome Sequence of the Oomycete Lagenidium giganteum ARSEF 373.</title>
        <authorList>
            <person name="Morgan W.R."/>
            <person name="Tartar A."/>
        </authorList>
    </citation>
    <scope>NUCLEOTIDE SEQUENCE</scope>
    <source>
        <strain evidence="3">ARSEF 373</strain>
    </source>
</reference>
<feature type="compositionally biased region" description="Low complexity" evidence="2">
    <location>
        <begin position="74"/>
        <end position="88"/>
    </location>
</feature>
<dbReference type="EMBL" id="DAKRPA010000261">
    <property type="protein sequence ID" value="DAZ94230.1"/>
    <property type="molecule type" value="Genomic_DNA"/>
</dbReference>
<name>A0AAV2YJJ1_9STRA</name>
<feature type="compositionally biased region" description="Basic residues" evidence="2">
    <location>
        <begin position="802"/>
        <end position="818"/>
    </location>
</feature>
<feature type="region of interest" description="Disordered" evidence="2">
    <location>
        <begin position="74"/>
        <end position="96"/>
    </location>
</feature>
<evidence type="ECO:0000256" key="2">
    <source>
        <dbReference type="SAM" id="MobiDB-lite"/>
    </source>
</evidence>
<gene>
    <name evidence="3" type="ORF">N0F65_006046</name>
</gene>
<feature type="compositionally biased region" description="Basic residues" evidence="2">
    <location>
        <begin position="21"/>
        <end position="33"/>
    </location>
</feature>
<organism evidence="3 4">
    <name type="scientific">Lagenidium giganteum</name>
    <dbReference type="NCBI Taxonomy" id="4803"/>
    <lineage>
        <taxon>Eukaryota</taxon>
        <taxon>Sar</taxon>
        <taxon>Stramenopiles</taxon>
        <taxon>Oomycota</taxon>
        <taxon>Peronosporomycetes</taxon>
        <taxon>Pythiales</taxon>
        <taxon>Pythiaceae</taxon>
    </lineage>
</organism>
<feature type="region of interest" description="Disordered" evidence="2">
    <location>
        <begin position="302"/>
        <end position="325"/>
    </location>
</feature>
<comment type="caution">
    <text evidence="3">The sequence shown here is derived from an EMBL/GenBank/DDBJ whole genome shotgun (WGS) entry which is preliminary data.</text>
</comment>
<feature type="region of interest" description="Disordered" evidence="2">
    <location>
        <begin position="1"/>
        <end position="41"/>
    </location>
</feature>
<keyword evidence="1" id="KW-0175">Coiled coil</keyword>
<feature type="compositionally biased region" description="Basic and acidic residues" evidence="2">
    <location>
        <begin position="624"/>
        <end position="642"/>
    </location>
</feature>
<feature type="region of interest" description="Disordered" evidence="2">
    <location>
        <begin position="613"/>
        <end position="642"/>
    </location>
</feature>
<sequence>MQQTGTASQRLLAKPSEVQSSHHHGHSHEHHRVSATGSTIPTPVATNAATASSVTTIASVATLAAAAAAVAASSSSAVAAAPPRTRPVTSPPRHPQGHAAIAERVVKEEIQLQREVTHQAQRQFLTLRDELNERKREIEVLKRHILNVEEHLEISARSHGLISPTGHSAEPTAPTVVVARLKDQTRRQDAYKKKLRHVQERLGRQVQFGEANLVQLQKQQDSISRERKYYEDKVAQQRGACATLEHRKVRLQEEREAHAHQANKVLESIQQEIASRSVMTEQRIEANNRRQEMLRIVQSRPLMSSSQQYTRTSLSDKSGTSPLGKKDTFKYLSSDMLAKMAEQASQLGTTMPNSNIIPGPQSDPMLAMSSRRLQCFYRPGSSLELLQFHREAFFHVYETQYARLLQETGEADVNVLLDRFQTFEQTVKQLELIESDLVTENAELEVKKQENVEFVHRLRFSGTAEVEKRKKIRDFFEQMHHLSTIAKSRAKESFLHQLKTFSYVHQGIYNIVELLKCLDERMAPPTPPNQPNTVHADSPSLAANSVNIEWLNTLIQFCVQVTKSHPSVPIKFTEPQVQLLMDMIPDYHMELPLEILVPEANGTGMTAIVPNHNAFAVPNDDDDGKSHSSSEEESEELGRRRIKLQETETLQQVELLLRTLDVKHQQQHLTSHKSKQHLLAAPPMQSKGAGGHRHSVMAMPAMHTPAVPELDRKEKLNAIHAFFKEKRLRERQHELQRKDHVAAAPTPVAKARRPNPKLLGFVQDQSTKATRKRSNGITSAVPIVVPPTEDRLTRTTAPRQKSPPRKHPPAALPARKKTGQGYERPD</sequence>
<feature type="coiled-coil region" evidence="1">
    <location>
        <begin position="234"/>
        <end position="261"/>
    </location>
</feature>
<proteinExistence type="predicted"/>
<evidence type="ECO:0000313" key="4">
    <source>
        <dbReference type="Proteomes" id="UP001146120"/>
    </source>
</evidence>